<feature type="region of interest" description="Disordered" evidence="1">
    <location>
        <begin position="151"/>
        <end position="182"/>
    </location>
</feature>
<dbReference type="Proteomes" id="UP000610746">
    <property type="component" value="Unassembled WGS sequence"/>
</dbReference>
<dbReference type="AlphaFoldDB" id="A0A8J8K7Q6"/>
<comment type="caution">
    <text evidence="2">The sequence shown here is derived from an EMBL/GenBank/DDBJ whole genome shotgun (WGS) entry which is preliminary data.</text>
</comment>
<sequence>MKNIYKISYILFLFSFVFFSAQPGKDWKKMSTEEKKAELNKMTSEEKIKLMQGFKQNLVEEQLEIKDTNREAFSALYNNYQSSQRDIKNTFRPSKDFENMTDEEAILELDKSFEVGQKLLNNKKEYAKKFQKIIKPQQVLELFESEGRMRAKVRERNQEVEGQTQSTENTESAHRNESERRR</sequence>
<reference evidence="2" key="1">
    <citation type="submission" date="2020-05" db="EMBL/GenBank/DDBJ databases">
        <title>Genomic Encyclopedia of Type Strains, Phase IV (KMG-V): Genome sequencing to study the core and pangenomes of soil and plant-associated prokaryotes.</title>
        <authorList>
            <person name="Whitman W."/>
        </authorList>
    </citation>
    <scope>NUCLEOTIDE SEQUENCE</scope>
    <source>
        <strain evidence="2">16F</strain>
    </source>
</reference>
<feature type="compositionally biased region" description="Basic and acidic residues" evidence="1">
    <location>
        <begin position="171"/>
        <end position="182"/>
    </location>
</feature>
<feature type="compositionally biased region" description="Polar residues" evidence="1">
    <location>
        <begin position="160"/>
        <end position="170"/>
    </location>
</feature>
<protein>
    <submittedName>
        <fullName evidence="2">Uncharacterized protein</fullName>
    </submittedName>
</protein>
<evidence type="ECO:0000313" key="2">
    <source>
        <dbReference type="EMBL" id="NRS91202.1"/>
    </source>
</evidence>
<dbReference type="RefSeq" id="WP_173777827.1">
    <property type="nucleotide sequence ID" value="NZ_JABSNO010000001.1"/>
</dbReference>
<organism evidence="2 3">
    <name type="scientific">Frigoriflavimonas asaccharolytica</name>
    <dbReference type="NCBI Taxonomy" id="2735899"/>
    <lineage>
        <taxon>Bacteria</taxon>
        <taxon>Pseudomonadati</taxon>
        <taxon>Bacteroidota</taxon>
        <taxon>Flavobacteriia</taxon>
        <taxon>Flavobacteriales</taxon>
        <taxon>Weeksellaceae</taxon>
        <taxon>Frigoriflavimonas</taxon>
    </lineage>
</organism>
<proteinExistence type="predicted"/>
<evidence type="ECO:0000256" key="1">
    <source>
        <dbReference type="SAM" id="MobiDB-lite"/>
    </source>
</evidence>
<accession>A0A8J8K7Q6</accession>
<name>A0A8J8K7Q6_9FLAO</name>
<gene>
    <name evidence="2" type="ORF">HNQ03_000267</name>
</gene>
<dbReference type="EMBL" id="JABSNO010000001">
    <property type="protein sequence ID" value="NRS91202.1"/>
    <property type="molecule type" value="Genomic_DNA"/>
</dbReference>
<evidence type="ECO:0000313" key="3">
    <source>
        <dbReference type="Proteomes" id="UP000610746"/>
    </source>
</evidence>
<keyword evidence="3" id="KW-1185">Reference proteome</keyword>